<keyword evidence="10" id="KW-1185">Reference proteome</keyword>
<dbReference type="Gene3D" id="1.20.120.1100">
    <property type="match status" value="1"/>
</dbReference>
<keyword evidence="5 8" id="KW-0732">Signal</keyword>
<dbReference type="EMBL" id="BTRK01000003">
    <property type="protein sequence ID" value="GMR40103.1"/>
    <property type="molecule type" value="Genomic_DNA"/>
</dbReference>
<keyword evidence="4" id="KW-0964">Secreted</keyword>
<evidence type="ECO:0000256" key="4">
    <source>
        <dbReference type="ARBA" id="ARBA00022525"/>
    </source>
</evidence>
<evidence type="ECO:0000256" key="5">
    <source>
        <dbReference type="ARBA" id="ARBA00022729"/>
    </source>
</evidence>
<protein>
    <recommendedName>
        <fullName evidence="3">Fatty-acid and retinol-binding protein 1</fullName>
    </recommendedName>
</protein>
<comment type="caution">
    <text evidence="9">The sequence shown here is derived from an EMBL/GenBank/DDBJ whole genome shotgun (WGS) entry which is preliminary data.</text>
</comment>
<dbReference type="AlphaFoldDB" id="A0AAN4ZF60"/>
<sequence length="181" mass="19986">MFRSIALLALVAVCAFAAPINSIDDVPAEYKDMIPEQVKKFVTELTEEDKKVLKEIGANYASYKTPQEALDALKEKSPALHEKAEQFHAFLKEKVDALGAEAKAFVEEILGDARKIQADVVAGNKPTLDQLKDKALAGFEKFKALSDEAKADLKKHFPITAAVFENEKFQALANKYIKTDA</sequence>
<dbReference type="GO" id="GO:0008289">
    <property type="term" value="F:lipid binding"/>
    <property type="evidence" value="ECO:0007669"/>
    <property type="project" value="UniProtKB-KW"/>
</dbReference>
<dbReference type="GO" id="GO:0005576">
    <property type="term" value="C:extracellular region"/>
    <property type="evidence" value="ECO:0007669"/>
    <property type="project" value="UniProtKB-SubCell"/>
</dbReference>
<proteinExistence type="inferred from homology"/>
<comment type="subcellular location">
    <subcellularLocation>
        <location evidence="1">Secreted</location>
    </subcellularLocation>
</comment>
<organism evidence="9 10">
    <name type="scientific">Pristionchus mayeri</name>
    <dbReference type="NCBI Taxonomy" id="1317129"/>
    <lineage>
        <taxon>Eukaryota</taxon>
        <taxon>Metazoa</taxon>
        <taxon>Ecdysozoa</taxon>
        <taxon>Nematoda</taxon>
        <taxon>Chromadorea</taxon>
        <taxon>Rhabditida</taxon>
        <taxon>Rhabditina</taxon>
        <taxon>Diplogasteromorpha</taxon>
        <taxon>Diplogasteroidea</taxon>
        <taxon>Neodiplogasteridae</taxon>
        <taxon>Pristionchus</taxon>
    </lineage>
</organism>
<evidence type="ECO:0000313" key="10">
    <source>
        <dbReference type="Proteomes" id="UP001328107"/>
    </source>
</evidence>
<evidence type="ECO:0000256" key="8">
    <source>
        <dbReference type="SAM" id="SignalP"/>
    </source>
</evidence>
<feature type="signal peptide" evidence="8">
    <location>
        <begin position="1"/>
        <end position="17"/>
    </location>
</feature>
<keyword evidence="6" id="KW-0175">Coiled coil</keyword>
<dbReference type="Proteomes" id="UP001328107">
    <property type="component" value="Unassembled WGS sequence"/>
</dbReference>
<dbReference type="PANTHER" id="PTHR31418">
    <property type="entry name" value="FATTY-ACID AND RETINOL-BINDING PROTEIN 1"/>
    <property type="match status" value="1"/>
</dbReference>
<dbReference type="Pfam" id="PF05823">
    <property type="entry name" value="Gp-FAR-1"/>
    <property type="match status" value="1"/>
</dbReference>
<name>A0AAN4ZF60_9BILA</name>
<evidence type="ECO:0000256" key="2">
    <source>
        <dbReference type="ARBA" id="ARBA00006648"/>
    </source>
</evidence>
<keyword evidence="7" id="KW-0446">Lipid-binding</keyword>
<evidence type="ECO:0000256" key="7">
    <source>
        <dbReference type="ARBA" id="ARBA00023121"/>
    </source>
</evidence>
<reference evidence="10" key="1">
    <citation type="submission" date="2022-10" db="EMBL/GenBank/DDBJ databases">
        <title>Genome assembly of Pristionchus species.</title>
        <authorList>
            <person name="Yoshida K."/>
            <person name="Sommer R.J."/>
        </authorList>
    </citation>
    <scope>NUCLEOTIDE SEQUENCE [LARGE SCALE GENOMIC DNA]</scope>
    <source>
        <strain evidence="10">RS5460</strain>
    </source>
</reference>
<dbReference type="InterPro" id="IPR008632">
    <property type="entry name" value="Gp-FAR-1"/>
</dbReference>
<feature type="chain" id="PRO_5042884935" description="Fatty-acid and retinol-binding protein 1" evidence="8">
    <location>
        <begin position="18"/>
        <end position="181"/>
    </location>
</feature>
<dbReference type="PANTHER" id="PTHR31418:SF7">
    <property type="entry name" value="FATTY-ACID AND RETINOL-BINDING PROTEIN 1"/>
    <property type="match status" value="1"/>
</dbReference>
<accession>A0AAN4ZF60</accession>
<evidence type="ECO:0000313" key="9">
    <source>
        <dbReference type="EMBL" id="GMR40103.1"/>
    </source>
</evidence>
<gene>
    <name evidence="9" type="ORF">PMAYCL1PPCAC_10298</name>
</gene>
<comment type="similarity">
    <text evidence="2">Belongs to the fatty-acid and retinol-binding protein (FARBP) family.</text>
</comment>
<evidence type="ECO:0000256" key="6">
    <source>
        <dbReference type="ARBA" id="ARBA00023054"/>
    </source>
</evidence>
<evidence type="ECO:0000256" key="3">
    <source>
        <dbReference type="ARBA" id="ARBA00017453"/>
    </source>
</evidence>
<evidence type="ECO:0000256" key="1">
    <source>
        <dbReference type="ARBA" id="ARBA00004613"/>
    </source>
</evidence>